<dbReference type="RefSeq" id="WP_209855957.1">
    <property type="nucleotide sequence ID" value="NZ_JAGGJV010000011.1"/>
</dbReference>
<protein>
    <recommendedName>
        <fullName evidence="4">Antitoxin VbhA domain-containing protein</fullName>
    </recommendedName>
</protein>
<keyword evidence="3" id="KW-1185">Reference proteome</keyword>
<evidence type="ECO:0000256" key="1">
    <source>
        <dbReference type="SAM" id="MobiDB-lite"/>
    </source>
</evidence>
<feature type="region of interest" description="Disordered" evidence="1">
    <location>
        <begin position="1"/>
        <end position="25"/>
    </location>
</feature>
<dbReference type="Proteomes" id="UP000823786">
    <property type="component" value="Unassembled WGS sequence"/>
</dbReference>
<accession>A0ABS4EUA6</accession>
<reference evidence="2 3" key="1">
    <citation type="submission" date="2021-03" db="EMBL/GenBank/DDBJ databases">
        <title>Genomic Encyclopedia of Type Strains, Phase IV (KMG-IV): sequencing the most valuable type-strain genomes for metagenomic binning, comparative biology and taxonomic classification.</title>
        <authorList>
            <person name="Goeker M."/>
        </authorList>
    </citation>
    <scope>NUCLEOTIDE SEQUENCE [LARGE SCALE GENOMIC DNA]</scope>
    <source>
        <strain evidence="2 3">DSM 26427</strain>
    </source>
</reference>
<sequence length="106" mass="11994">MSAEVRRKAAENAFQRAREAGRPVEQDDRFHAWIEEWIAGHIDMPEVARRYRSLVRERSAARRCSAAAAIAAEHIPNTDEPATAQPLDLETEINRLMDEGGRTPKT</sequence>
<evidence type="ECO:0000313" key="3">
    <source>
        <dbReference type="Proteomes" id="UP000823786"/>
    </source>
</evidence>
<gene>
    <name evidence="2" type="ORF">J2Z75_005069</name>
</gene>
<evidence type="ECO:0000313" key="2">
    <source>
        <dbReference type="EMBL" id="MBP1861540.1"/>
    </source>
</evidence>
<name>A0ABS4EUA6_9HYPH</name>
<evidence type="ECO:0008006" key="4">
    <source>
        <dbReference type="Google" id="ProtNLM"/>
    </source>
</evidence>
<dbReference type="EMBL" id="JAGGJV010000011">
    <property type="protein sequence ID" value="MBP1861540.1"/>
    <property type="molecule type" value="Genomic_DNA"/>
</dbReference>
<proteinExistence type="predicted"/>
<organism evidence="2 3">
    <name type="scientific">Rhizobium herbae</name>
    <dbReference type="NCBI Taxonomy" id="508661"/>
    <lineage>
        <taxon>Bacteria</taxon>
        <taxon>Pseudomonadati</taxon>
        <taxon>Pseudomonadota</taxon>
        <taxon>Alphaproteobacteria</taxon>
        <taxon>Hyphomicrobiales</taxon>
        <taxon>Rhizobiaceae</taxon>
        <taxon>Rhizobium/Agrobacterium group</taxon>
        <taxon>Rhizobium</taxon>
    </lineage>
</organism>
<comment type="caution">
    <text evidence="2">The sequence shown here is derived from an EMBL/GenBank/DDBJ whole genome shotgun (WGS) entry which is preliminary data.</text>
</comment>